<evidence type="ECO:0000256" key="1">
    <source>
        <dbReference type="ARBA" id="ARBA00006545"/>
    </source>
</evidence>
<protein>
    <submittedName>
        <fullName evidence="8">VPS13 domain-containing protein</fullName>
    </submittedName>
</protein>
<dbReference type="InterPro" id="IPR009543">
    <property type="entry name" value="VPS13_VAB"/>
</dbReference>
<feature type="coiled-coil region" evidence="2">
    <location>
        <begin position="187"/>
        <end position="214"/>
    </location>
</feature>
<feature type="region of interest" description="Disordered" evidence="3">
    <location>
        <begin position="1"/>
        <end position="21"/>
    </location>
</feature>
<name>A0A158R6A3_9BILA</name>
<keyword evidence="2" id="KW-0175">Coiled coil</keyword>
<sequence>MKLLVSIPLPPPDEDVKNESEIEKPKLRDKVKMHAIMEANEIEEKSGDVKSKGNEDNELLRNQQVALELVLGLKQVSLLIGRKEEVLMSVKICRLGCSLVMRNFDTTVKAHLGDLLVEQPQYRSMNPGRETLYLVDNIHDNNEHLIEIEYVSVNPDSPFFDTIYKSVEQSVNISFKSLQLSLCQEALLSLKQFVEILQKNIEEVQRQSPEAIQREDLRKQKLSRVLSQVSQSSVTKEKLAKGISELRQERILHETPYEDRKIKMCINASFGALSVYLGMNGTINTAFIISNINASMITKAKTTQLTAGLQELQIENSAETMLYRKLLSVCGNEEVFKLDLLMFNRTDEEKKRMGVSDVDMTVKARFARLRFIFLNLWSWLSPFQQEAATAASQAHALAAEKATETVANVRKQLSDEIPPRAHIDIELAAPTILVPQSSMSSSALVFDLGKLFVTNAIYSEPKEAKVFMDQIKISLTDVNFAIGNLSPDGDIISKCVILEPLSFSLNILRNLCFSWYKDEPEVVVDAHISSLALCMSQGDYAIMMKTISGNLAEGADVSMDKFDDSETMIESDVEEGKTISDKVVVTEAVKTEQRKLSSFKPAVRFAVKFTIDKIAATLYSGSSYLEEAEGIVPREESAKFAAMQLVILQLNASLNEDGSLKTGCILKSFTMSDERITGTGIRRLLDKRADESGEILEDFINAYYEQNASKDKIVRFNSSSFFLCLCPEFMGVLASFFTVSTDIESETETLAVEKKSVEVNKGLHNNQNASTFDGTLLMDCNMRRVEIILVEDSSDPDSTQALFLTFSCAISGKHDGTSQFINGGVHGLRMFSTYYEEKKRAYSPYQVMNPTNLSITGVIDSSKSQNINIELTPVHLKVSPSIIRLLSAVSSSFSAASRVQGVVKKNRVSMLKKYPDYWEKKPLDRSKFWWFCSVANQRSEEFFDSGIDLAEEPIQIEKASIKMDSLVVTLEAGTGKLTTPMILLETSLSGVVSDWSSSLSAKATLSLQISYYNELFCVWEPVIEPIEVNSDVWEKWKLDCELITNSTGEIPQYQQVGLDQSRVILPKQSIKITALNMMNITVTKSFMYLLNDLSESFQAAAKQISPQRGRELPGSSFFLILNNTGLTVKVAELGNHGDDGDGVIVIAKNEYVDLPIGADEKTIGLSQTKDNKKTLLHLLLDENGIQREIDVLRAEIRALHLPRKDERGLNWKVISEIKIVDFRRLIILRSPIQFVNHTNVPFEIHSMLSEARLALCGVAGVDSEPLDITLEALYLSTGNLFLKPVGDNYEMSNEPICWHTFENKQREIIRCDSSSDPTTGFYSALVIEEILVKVEKSNCLMDSAFIVHIYHPLTFHNFLPFPITVKYPEEVVIEGGGEMDFNTYPLQKIGFELTYRDEVFAGEIEYSFDHEDLEVVTLEGKNDNVVLNLGVHWSIENRRMDAEIYSPYWFINNTGKTVKYMESGPRSKTPSFHCLSSQNPTQSSNIVTHEPFSGPAFLHFERGDFLNKKKTKIQLGGTQWSDDFPLDAVGNAGRITCKSEETEFELSLDVQLCSSGLTKVVSFSPFYMVRNIGKFDMEVKELGYSDWTLVKAETCVGLWPRQQQKRKYLMVRYYGTEEESVMFPFTENFGQFCHINNVYVGVYVICTIGESSSVIQLQPFAPGMAPALIMNATDTSIKFSQKDDAPETLSSGQYCFFTWSKVVADRSLNWTCGDEIYTDGLFKNGYGSFKVPGSKKPHYWVSFLNGRQRVLLFTQEFRIVTLVSETNELGEINQQIEMNLQGIGISIVDNLNVEEILYIGIASSAITWEKLVKSRFRLFTAAEIDAIEEAYQKWLEDKLSGIVNVGEYEIDFEHMKFKRRKEEREIRRQFQTGLWLQYSIGNHQTALHLKINHLQIDNQMNACVFPCVLSMVEPPKSVVAADAPKPFVELSLIMMLSEHSSVVNIKYLHLLVQEFAVQIDQGLINAILGFIARNTEQKPYSKEVYEKDLEMTHHDLTQVALSSFSSAQQDFYEDLHISPLMIHFSFSQGGASGSKEEGKVVPIQSEFVNVLLKSVGVTLTELQDVVFKLAFFDRKYSFYNKQQIQGEIVSHYTKQAIKQLYVLVLGLDIIGNPFGLVRDLTAGVEDFFYQPFQGAIQGPEEFAEGVALGVKSLFGATVGGASGAALRITGTLGKGVAALTFDEDYQRKRQQALNRRPQNFGEEMARGFKNVGSGVVEGLLGVVKKPIQGARTGGVGGFAKGLGKGLVGVVVRPVSGVVDCASSSLNSVKTIASGERGIKPLRPPRVILPDSIVRPYSQRSAIGAKVFRDINHGELAESDHFIIHSAMSKKCVFIVTDKRVLLTKRGDIVGTWGIEWEIMYADMKMPKPFDGGVELELKKPYIGLLHVGGSNGKIVKFPDNLTAEDVISHLMAAYEGFTEQ</sequence>
<feature type="domain" description="Intermembrane lipid transfer protein VPS13-like C-terminal" evidence="6">
    <location>
        <begin position="2281"/>
        <end position="2399"/>
    </location>
</feature>
<feature type="domain" description="VPS13-like middle region" evidence="4">
    <location>
        <begin position="287"/>
        <end position="1092"/>
    </location>
</feature>
<dbReference type="PANTHER" id="PTHR16166">
    <property type="entry name" value="VACUOLAR PROTEIN SORTING-ASSOCIATED PROTEIN VPS13"/>
    <property type="match status" value="1"/>
</dbReference>
<dbReference type="InterPro" id="IPR056748">
    <property type="entry name" value="VPS13-like_C"/>
</dbReference>
<keyword evidence="7" id="KW-1185">Reference proteome</keyword>
<dbReference type="PANTHER" id="PTHR16166:SF93">
    <property type="entry name" value="INTERMEMBRANE LIPID TRANSFER PROTEIN VPS13"/>
    <property type="match status" value="1"/>
</dbReference>
<reference evidence="8" key="1">
    <citation type="submission" date="2016-04" db="UniProtKB">
        <authorList>
            <consortium name="WormBaseParasite"/>
        </authorList>
    </citation>
    <scope>IDENTIFICATION</scope>
</reference>
<dbReference type="InterPro" id="IPR026847">
    <property type="entry name" value="VPS13"/>
</dbReference>
<feature type="domain" description="Vacuolar protein sorting-associated protein 13 VPS13 adaptor binding" evidence="5">
    <location>
        <begin position="1196"/>
        <end position="1687"/>
    </location>
</feature>
<evidence type="ECO:0000259" key="4">
    <source>
        <dbReference type="Pfam" id="PF25033"/>
    </source>
</evidence>
<evidence type="ECO:0000313" key="7">
    <source>
        <dbReference type="Proteomes" id="UP000046393"/>
    </source>
</evidence>
<dbReference type="Pfam" id="PF25036">
    <property type="entry name" value="VPS13_VAB"/>
    <property type="match status" value="1"/>
</dbReference>
<dbReference type="Proteomes" id="UP000046393">
    <property type="component" value="Unplaced"/>
</dbReference>
<evidence type="ECO:0000256" key="2">
    <source>
        <dbReference type="SAM" id="Coils"/>
    </source>
</evidence>
<evidence type="ECO:0000259" key="5">
    <source>
        <dbReference type="Pfam" id="PF25036"/>
    </source>
</evidence>
<dbReference type="Pfam" id="PF25037">
    <property type="entry name" value="VPS13_C"/>
    <property type="match status" value="1"/>
</dbReference>
<dbReference type="WBParaSite" id="SMUV_0001051301-mRNA-1">
    <property type="protein sequence ID" value="SMUV_0001051301-mRNA-1"/>
    <property type="gene ID" value="SMUV_0001051301"/>
</dbReference>
<dbReference type="InterPro" id="IPR056747">
    <property type="entry name" value="VPS13-like_M"/>
</dbReference>
<dbReference type="STRING" id="451379.A0A158R6A3"/>
<evidence type="ECO:0000313" key="8">
    <source>
        <dbReference type="WBParaSite" id="SMUV_0001051301-mRNA-1"/>
    </source>
</evidence>
<proteinExistence type="inferred from homology"/>
<dbReference type="GO" id="GO:0006623">
    <property type="term" value="P:protein targeting to vacuole"/>
    <property type="evidence" value="ECO:0007669"/>
    <property type="project" value="TreeGrafter"/>
</dbReference>
<dbReference type="GO" id="GO:0045053">
    <property type="term" value="P:protein retention in Golgi apparatus"/>
    <property type="evidence" value="ECO:0007669"/>
    <property type="project" value="TreeGrafter"/>
</dbReference>
<comment type="similarity">
    <text evidence="1">Belongs to the VPS13 family.</text>
</comment>
<accession>A0A158R6A3</accession>
<organism evidence="7 8">
    <name type="scientific">Syphacia muris</name>
    <dbReference type="NCBI Taxonomy" id="451379"/>
    <lineage>
        <taxon>Eukaryota</taxon>
        <taxon>Metazoa</taxon>
        <taxon>Ecdysozoa</taxon>
        <taxon>Nematoda</taxon>
        <taxon>Chromadorea</taxon>
        <taxon>Rhabditida</taxon>
        <taxon>Spirurina</taxon>
        <taxon>Oxyuridomorpha</taxon>
        <taxon>Oxyuroidea</taxon>
        <taxon>Oxyuridae</taxon>
        <taxon>Syphacia</taxon>
    </lineage>
</organism>
<evidence type="ECO:0000259" key="6">
    <source>
        <dbReference type="Pfam" id="PF25037"/>
    </source>
</evidence>
<dbReference type="Pfam" id="PF25033">
    <property type="entry name" value="VPS13_M"/>
    <property type="match status" value="1"/>
</dbReference>
<evidence type="ECO:0000256" key="3">
    <source>
        <dbReference type="SAM" id="MobiDB-lite"/>
    </source>
</evidence>